<sequence length="363" mass="39639">MTVKKYNHKQINKIVQYILKSNGLSEEDVRTVSNSLIAADLRGVNSHGILRLPIYVKRIKNGKIKFNPEIRHIKETNATLVLDGDHGLGQVVSQKAVNELIEKASNSNIAAVTVRNSNHYGAAAYWSSQLANENMIGLSVSNVEPLMPPPGGAAARVGNNPISFTIPAGEKPPIVLDMATSVVPLGKILNAQSKNESIPEGWAVNSNGNPTTDPNEVVNGGSLFPVGGPKGYGLSIVIDVLSALLSNGAVGEEIHSMYQEIDKHNNISHFFLGIKIEAFMEIAKFKTLVDQYIDYIKLTPLAQNTKEIYLPGEIEHLNYLSNQERGITVPDNLIAELIDLAKEFGLEQSLIEEYTKPQDELVK</sequence>
<dbReference type="InterPro" id="IPR043143">
    <property type="entry name" value="Mal/L-sulf/L-lact_DH-like_NADP"/>
</dbReference>
<dbReference type="PANTHER" id="PTHR11091">
    <property type="entry name" value="OXIDOREDUCTASE-RELATED"/>
    <property type="match status" value="1"/>
</dbReference>
<dbReference type="OrthoDB" id="9769447at2"/>
<keyword evidence="2" id="KW-0560">Oxidoreductase</keyword>
<dbReference type="Gene3D" id="1.10.1530.10">
    <property type="match status" value="1"/>
</dbReference>
<comment type="caution">
    <text evidence="3">The sequence shown here is derived from an EMBL/GenBank/DDBJ whole genome shotgun (WGS) entry which is preliminary data.</text>
</comment>
<evidence type="ECO:0000256" key="1">
    <source>
        <dbReference type="ARBA" id="ARBA00006056"/>
    </source>
</evidence>
<evidence type="ECO:0000313" key="4">
    <source>
        <dbReference type="Proteomes" id="UP000270219"/>
    </source>
</evidence>
<comment type="similarity">
    <text evidence="1">Belongs to the LDH2/MDH2 oxidoreductase family.</text>
</comment>
<keyword evidence="4" id="KW-1185">Reference proteome</keyword>
<dbReference type="EMBL" id="RCHR01000009">
    <property type="protein sequence ID" value="RLL41138.1"/>
    <property type="molecule type" value="Genomic_DNA"/>
</dbReference>
<dbReference type="Pfam" id="PF02615">
    <property type="entry name" value="Ldh_2"/>
    <property type="match status" value="1"/>
</dbReference>
<dbReference type="InterPro" id="IPR036111">
    <property type="entry name" value="Mal/L-sulfo/L-lacto_DH-like_sf"/>
</dbReference>
<dbReference type="InterPro" id="IPR003767">
    <property type="entry name" value="Malate/L-lactate_DH-like"/>
</dbReference>
<dbReference type="InterPro" id="IPR043144">
    <property type="entry name" value="Mal/L-sulf/L-lact_DH-like_ah"/>
</dbReference>
<dbReference type="Proteomes" id="UP000270219">
    <property type="component" value="Unassembled WGS sequence"/>
</dbReference>
<dbReference type="GO" id="GO:0016491">
    <property type="term" value="F:oxidoreductase activity"/>
    <property type="evidence" value="ECO:0007669"/>
    <property type="project" value="UniProtKB-KW"/>
</dbReference>
<dbReference type="PANTHER" id="PTHR11091:SF0">
    <property type="entry name" value="MALATE DEHYDROGENASE"/>
    <property type="match status" value="1"/>
</dbReference>
<reference evidence="3 4" key="1">
    <citation type="submission" date="2018-10" db="EMBL/GenBank/DDBJ databases">
        <title>Oceanobacillus sp. YLB-02 draft genome.</title>
        <authorList>
            <person name="Yu L."/>
        </authorList>
    </citation>
    <scope>NUCLEOTIDE SEQUENCE [LARGE SCALE GENOMIC DNA]</scope>
    <source>
        <strain evidence="3 4">YLB-02</strain>
    </source>
</reference>
<proteinExistence type="inferred from homology"/>
<dbReference type="SUPFAM" id="SSF89733">
    <property type="entry name" value="L-sulfolactate dehydrogenase-like"/>
    <property type="match status" value="1"/>
</dbReference>
<evidence type="ECO:0000256" key="2">
    <source>
        <dbReference type="ARBA" id="ARBA00023002"/>
    </source>
</evidence>
<accession>A0A498D2N0</accession>
<evidence type="ECO:0000313" key="3">
    <source>
        <dbReference type="EMBL" id="RLL41138.1"/>
    </source>
</evidence>
<gene>
    <name evidence="3" type="ORF">D8M04_18020</name>
</gene>
<dbReference type="RefSeq" id="WP_121524800.1">
    <property type="nucleotide sequence ID" value="NZ_RCHR01000009.1"/>
</dbReference>
<organism evidence="3 4">
    <name type="scientific">Oceanobacillus piezotolerans</name>
    <dbReference type="NCBI Taxonomy" id="2448030"/>
    <lineage>
        <taxon>Bacteria</taxon>
        <taxon>Bacillati</taxon>
        <taxon>Bacillota</taxon>
        <taxon>Bacilli</taxon>
        <taxon>Bacillales</taxon>
        <taxon>Bacillaceae</taxon>
        <taxon>Oceanobacillus</taxon>
    </lineage>
</organism>
<dbReference type="AlphaFoldDB" id="A0A498D2N0"/>
<name>A0A498D2N0_9BACI</name>
<protein>
    <submittedName>
        <fullName evidence="3">Ldh family oxidoreductase</fullName>
    </submittedName>
</protein>
<dbReference type="Gene3D" id="3.30.1370.60">
    <property type="entry name" value="Hypothetical oxidoreductase yiak, domain 2"/>
    <property type="match status" value="1"/>
</dbReference>